<reference evidence="8" key="1">
    <citation type="journal article" date="2023" name="Insect Mol. Biol.">
        <title>Genome sequencing provides insights into the evolution of gene families encoding plant cell wall-degrading enzymes in longhorned beetles.</title>
        <authorList>
            <person name="Shin N.R."/>
            <person name="Okamura Y."/>
            <person name="Kirsch R."/>
            <person name="Pauchet Y."/>
        </authorList>
    </citation>
    <scope>NUCLEOTIDE SEQUENCE</scope>
    <source>
        <strain evidence="8">MMC_N1</strain>
    </source>
</reference>
<keyword evidence="5" id="KW-0418">Kinase</keyword>
<evidence type="ECO:0000256" key="3">
    <source>
        <dbReference type="ARBA" id="ARBA00022679"/>
    </source>
</evidence>
<dbReference type="InterPro" id="IPR008144">
    <property type="entry name" value="Guanylate_kin-like_dom"/>
</dbReference>
<comment type="similarity">
    <text evidence="1">Belongs to the guanylate kinase family.</text>
</comment>
<evidence type="ECO:0000256" key="2">
    <source>
        <dbReference type="ARBA" id="ARBA00012961"/>
    </source>
</evidence>
<evidence type="ECO:0000256" key="6">
    <source>
        <dbReference type="ARBA" id="ARBA00022840"/>
    </source>
</evidence>
<comment type="caution">
    <text evidence="8">The sequence shown here is derived from an EMBL/GenBank/DDBJ whole genome shotgun (WGS) entry which is preliminary data.</text>
</comment>
<evidence type="ECO:0000313" key="8">
    <source>
        <dbReference type="EMBL" id="KAJ8973276.1"/>
    </source>
</evidence>
<dbReference type="CDD" id="cd00071">
    <property type="entry name" value="GMPK"/>
    <property type="match status" value="1"/>
</dbReference>
<dbReference type="NCBIfam" id="TIGR03263">
    <property type="entry name" value="guanyl_kin"/>
    <property type="match status" value="1"/>
</dbReference>
<dbReference type="PANTHER" id="PTHR23117:SF13">
    <property type="entry name" value="GUANYLATE KINASE"/>
    <property type="match status" value="1"/>
</dbReference>
<dbReference type="Pfam" id="PF00625">
    <property type="entry name" value="Guanylate_kin"/>
    <property type="match status" value="1"/>
</dbReference>
<dbReference type="EC" id="2.7.4.8" evidence="2"/>
<evidence type="ECO:0000259" key="7">
    <source>
        <dbReference type="PROSITE" id="PS50052"/>
    </source>
</evidence>
<dbReference type="InterPro" id="IPR020590">
    <property type="entry name" value="Guanylate_kinase_CS"/>
</dbReference>
<proteinExistence type="inferred from homology"/>
<accession>A0ABQ9J582</accession>
<protein>
    <recommendedName>
        <fullName evidence="2">guanylate kinase</fullName>
        <ecNumber evidence="2">2.7.4.8</ecNumber>
    </recommendedName>
</protein>
<dbReference type="Proteomes" id="UP001162164">
    <property type="component" value="Unassembled WGS sequence"/>
</dbReference>
<dbReference type="Gene3D" id="3.30.63.10">
    <property type="entry name" value="Guanylate Kinase phosphate binding domain"/>
    <property type="match status" value="1"/>
</dbReference>
<gene>
    <name evidence="8" type="ORF">NQ317_019542</name>
</gene>
<dbReference type="SMART" id="SM00072">
    <property type="entry name" value="GuKc"/>
    <property type="match status" value="1"/>
</dbReference>
<dbReference type="Gene3D" id="3.40.50.300">
    <property type="entry name" value="P-loop containing nucleotide triphosphate hydrolases"/>
    <property type="match status" value="1"/>
</dbReference>
<dbReference type="SUPFAM" id="SSF52540">
    <property type="entry name" value="P-loop containing nucleoside triphosphate hydrolases"/>
    <property type="match status" value="1"/>
</dbReference>
<sequence>MKEFPDTFGFSISHTTRKPRVGERDGEHYHFTTKEQMQKDIEDGKFIESATFGGNMYGTSKAAVAEVTKLGKICVLDIDVQGVKQTKKSDLNPLLIFVEPPSIDELEARLKARKTETEETLAHRLQIAQEELQYGRTPGNFDLTITNDDLDKAYDKLKKFIMDRIHSLSYSS</sequence>
<dbReference type="InterPro" id="IPR027417">
    <property type="entry name" value="P-loop_NTPase"/>
</dbReference>
<keyword evidence="3" id="KW-0808">Transferase</keyword>
<dbReference type="PROSITE" id="PS00856">
    <property type="entry name" value="GUANYLATE_KINASE_1"/>
    <property type="match status" value="1"/>
</dbReference>
<name>A0ABQ9J582_9CUCU</name>
<organism evidence="8 9">
    <name type="scientific">Molorchus minor</name>
    <dbReference type="NCBI Taxonomy" id="1323400"/>
    <lineage>
        <taxon>Eukaryota</taxon>
        <taxon>Metazoa</taxon>
        <taxon>Ecdysozoa</taxon>
        <taxon>Arthropoda</taxon>
        <taxon>Hexapoda</taxon>
        <taxon>Insecta</taxon>
        <taxon>Pterygota</taxon>
        <taxon>Neoptera</taxon>
        <taxon>Endopterygota</taxon>
        <taxon>Coleoptera</taxon>
        <taxon>Polyphaga</taxon>
        <taxon>Cucujiformia</taxon>
        <taxon>Chrysomeloidea</taxon>
        <taxon>Cerambycidae</taxon>
        <taxon>Lamiinae</taxon>
        <taxon>Monochamini</taxon>
        <taxon>Molorchus</taxon>
    </lineage>
</organism>
<feature type="domain" description="Guanylate kinase-like" evidence="7">
    <location>
        <begin position="1"/>
        <end position="162"/>
    </location>
</feature>
<keyword evidence="4" id="KW-0547">Nucleotide-binding</keyword>
<dbReference type="PANTHER" id="PTHR23117">
    <property type="entry name" value="GUANYLATE KINASE-RELATED"/>
    <property type="match status" value="1"/>
</dbReference>
<dbReference type="InterPro" id="IPR017665">
    <property type="entry name" value="Guanylate_kinase"/>
</dbReference>
<evidence type="ECO:0000256" key="5">
    <source>
        <dbReference type="ARBA" id="ARBA00022777"/>
    </source>
</evidence>
<keyword evidence="6" id="KW-0067">ATP-binding</keyword>
<dbReference type="PROSITE" id="PS50052">
    <property type="entry name" value="GUANYLATE_KINASE_2"/>
    <property type="match status" value="1"/>
</dbReference>
<keyword evidence="9" id="KW-1185">Reference proteome</keyword>
<evidence type="ECO:0000313" key="9">
    <source>
        <dbReference type="Proteomes" id="UP001162164"/>
    </source>
</evidence>
<evidence type="ECO:0000256" key="1">
    <source>
        <dbReference type="ARBA" id="ARBA00005790"/>
    </source>
</evidence>
<evidence type="ECO:0000256" key="4">
    <source>
        <dbReference type="ARBA" id="ARBA00022741"/>
    </source>
</evidence>
<dbReference type="InterPro" id="IPR008145">
    <property type="entry name" value="GK/Ca_channel_bsu"/>
</dbReference>
<dbReference type="EMBL" id="JAPWTJ010001205">
    <property type="protein sequence ID" value="KAJ8973276.1"/>
    <property type="molecule type" value="Genomic_DNA"/>
</dbReference>